<dbReference type="AlphaFoldDB" id="A0AAX6M838"/>
<feature type="region of interest" description="Disordered" evidence="1">
    <location>
        <begin position="65"/>
        <end position="88"/>
    </location>
</feature>
<protein>
    <recommendedName>
        <fullName evidence="4">BTB domain-containing protein</fullName>
    </recommendedName>
</protein>
<feature type="region of interest" description="Disordered" evidence="1">
    <location>
        <begin position="1"/>
        <end position="45"/>
    </location>
</feature>
<evidence type="ECO:0008006" key="4">
    <source>
        <dbReference type="Google" id="ProtNLM"/>
    </source>
</evidence>
<comment type="caution">
    <text evidence="2">The sequence shown here is derived from an EMBL/GenBank/DDBJ whole genome shotgun (WGS) entry which is preliminary data.</text>
</comment>
<proteinExistence type="predicted"/>
<evidence type="ECO:0000313" key="2">
    <source>
        <dbReference type="EMBL" id="KAK6948820.1"/>
    </source>
</evidence>
<dbReference type="EMBL" id="JBANMG010000010">
    <property type="protein sequence ID" value="KAK6948820.1"/>
    <property type="molecule type" value="Genomic_DNA"/>
</dbReference>
<evidence type="ECO:0000256" key="1">
    <source>
        <dbReference type="SAM" id="MobiDB-lite"/>
    </source>
</evidence>
<keyword evidence="3" id="KW-1185">Reference proteome</keyword>
<feature type="compositionally biased region" description="Basic and acidic residues" evidence="1">
    <location>
        <begin position="77"/>
        <end position="86"/>
    </location>
</feature>
<reference evidence="2 3" key="1">
    <citation type="journal article" date="2024" name="Front Chem Biol">
        <title>Unveiling the potential of Daldinia eschscholtzii MFLUCC 19-0629 through bioactivity and bioinformatics studies for enhanced sustainable agriculture production.</title>
        <authorList>
            <person name="Brooks S."/>
            <person name="Weaver J.A."/>
            <person name="Klomchit A."/>
            <person name="Alharthi S.A."/>
            <person name="Onlamun T."/>
            <person name="Nurani R."/>
            <person name="Vong T.K."/>
            <person name="Alberti F."/>
            <person name="Greco C."/>
        </authorList>
    </citation>
    <scope>NUCLEOTIDE SEQUENCE [LARGE SCALE GENOMIC DNA]</scope>
    <source>
        <strain evidence="2">MFLUCC 19-0629</strain>
    </source>
</reference>
<evidence type="ECO:0000313" key="3">
    <source>
        <dbReference type="Proteomes" id="UP001369815"/>
    </source>
</evidence>
<gene>
    <name evidence="2" type="ORF">Daesc_010591</name>
</gene>
<dbReference type="Proteomes" id="UP001369815">
    <property type="component" value="Unassembled WGS sequence"/>
</dbReference>
<name>A0AAX6M838_9PEZI</name>
<accession>A0AAX6M838</accession>
<feature type="compositionally biased region" description="Polar residues" evidence="1">
    <location>
        <begin position="1"/>
        <end position="10"/>
    </location>
</feature>
<sequence length="471" mass="52168">MTSTQDTPPNVTGLDAPSNRRDDTKTESELQSLGAKFSGKGVSGVRKPSDMFFDGADQIDASIVANDSDANIPSAEGSKDESEAKSTPDATTFIHALDDTEKQCFIPAGASSDIKSIIYFDIDSDLDIPFETEGGLILCKVSSAHLALASPVWRNMLYGNNYIKRSDEEAWVVSIDGYASALMTLFHIIHYEFDKVPVKLPLEELYRIAVVISRYKCTHLIYPWAETWINSLPTNHAPEENYRNSRKAMFIAWVLGDVSLFRRSVEQIVLSSKLVTSQLVDSDGNSLSDVENIHEDLLGWIGTTRLETISLILDALSEPFRRPSSGDKSPKPPFCKLGTQQKECETMMLGSMVPQLMAAGLFPVPEPREFLDSIDTLKSKINNFKYTPYEGRDWMPHLSHISCSLGYSEAVEASLADMQVPLDCGFMDDFVARSRISGIRKTLGYYGTDYSGIIEDDSKVPKDAVKRDGCS</sequence>
<organism evidence="2 3">
    <name type="scientific">Daldinia eschscholtzii</name>
    <dbReference type="NCBI Taxonomy" id="292717"/>
    <lineage>
        <taxon>Eukaryota</taxon>
        <taxon>Fungi</taxon>
        <taxon>Dikarya</taxon>
        <taxon>Ascomycota</taxon>
        <taxon>Pezizomycotina</taxon>
        <taxon>Sordariomycetes</taxon>
        <taxon>Xylariomycetidae</taxon>
        <taxon>Xylariales</taxon>
        <taxon>Hypoxylaceae</taxon>
        <taxon>Daldinia</taxon>
    </lineage>
</organism>
<feature type="compositionally biased region" description="Basic and acidic residues" evidence="1">
    <location>
        <begin position="18"/>
        <end position="28"/>
    </location>
</feature>